<evidence type="ECO:0000313" key="2">
    <source>
        <dbReference type="Proteomes" id="UP000176608"/>
    </source>
</evidence>
<dbReference type="AlphaFoldDB" id="A0A1F4USE5"/>
<proteinExistence type="predicted"/>
<protein>
    <submittedName>
        <fullName evidence="1">Uncharacterized protein</fullName>
    </submittedName>
</protein>
<evidence type="ECO:0000313" key="1">
    <source>
        <dbReference type="EMBL" id="OGC47868.1"/>
    </source>
</evidence>
<name>A0A1F4USE5_UNCKA</name>
<gene>
    <name evidence="1" type="ORF">A2886_03330</name>
</gene>
<comment type="caution">
    <text evidence="1">The sequence shown here is derived from an EMBL/GenBank/DDBJ whole genome shotgun (WGS) entry which is preliminary data.</text>
</comment>
<reference evidence="1 2" key="1">
    <citation type="journal article" date="2016" name="Nat. Commun.">
        <title>Thousands of microbial genomes shed light on interconnected biogeochemical processes in an aquifer system.</title>
        <authorList>
            <person name="Anantharaman K."/>
            <person name="Brown C.T."/>
            <person name="Hug L.A."/>
            <person name="Sharon I."/>
            <person name="Castelle C.J."/>
            <person name="Probst A.J."/>
            <person name="Thomas B.C."/>
            <person name="Singh A."/>
            <person name="Wilkins M.J."/>
            <person name="Karaoz U."/>
            <person name="Brodie E.L."/>
            <person name="Williams K.H."/>
            <person name="Hubbard S.S."/>
            <person name="Banfield J.F."/>
        </authorList>
    </citation>
    <scope>NUCLEOTIDE SEQUENCE [LARGE SCALE GENOMIC DNA]</scope>
</reference>
<dbReference type="EMBL" id="MEVA01000002">
    <property type="protein sequence ID" value="OGC47868.1"/>
    <property type="molecule type" value="Genomic_DNA"/>
</dbReference>
<accession>A0A1F4USE5</accession>
<dbReference type="STRING" id="1802617.A2886_03330"/>
<organism evidence="1 2">
    <name type="scientific">candidate division WWE3 bacterium RIFCSPHIGHO2_01_FULL_42_13</name>
    <dbReference type="NCBI Taxonomy" id="1802617"/>
    <lineage>
        <taxon>Bacteria</taxon>
        <taxon>Katanobacteria</taxon>
    </lineage>
</organism>
<sequence length="159" mass="18700">MTQTNQLDKRALESKLRAFLEAEYRWSSGRYDGLELTELVSRLWGRRREISSSDLAFSDEEITYLNRALEALDKSELALRVFLDGKEPISREDAGFLIRLRSFIEKQLRGKVSTMGKSIKELIGVILDNNLLYWNPRYFPKEEIARIDEIRDKRKKEQV</sequence>
<dbReference type="Proteomes" id="UP000176608">
    <property type="component" value="Unassembled WGS sequence"/>
</dbReference>